<accession>A0ACB9EMD6</accession>
<name>A0ACB9EMD6_9ASTR</name>
<gene>
    <name evidence="1" type="ORF">L1987_50395</name>
</gene>
<sequence>MGLLIVCLLIPFWVASFKDEKEVNLVTNKTHQEVRSIIQSAMTTLLMMNSSATNLAKLVYASLGKTDNVFSHIQAKVAPLLLEALLTIPRVSQISYIRKDGLFFALYSQPDHQIFAVYSNSSFSKATSAPISHRWYTQRVDSDTGHLYGEVVVFPTLIDEKWLQQALNTTNGSAQLGNSWNDDKNPLVSNIARVDKTGVISLRFELKSLLNVFSGIKPFGGGLYIATKDGKVASDGIPNTRIVLEANATVTFQILKANGDRITLQLNPETPKAYVFDMSGTKYVLYPSSLDIIGTQTVYVLALPYDKVKSKTYQNLVMVSLFSSLIIVTIAISVALAMKSARKEMNLRDALIKQKETTQQLERKSKNQSVSFETASHDIRASLAAISGSIEISINENHQGSELATDLRIVESSTKYLQGLLNSILDTSKIEAGKMELEEKPFDLVKSLEGVVDLFYPVGLKKEVDVILDLQDDLLTKFSQVKGDERRLKQILSNLLSNAIKFTSEGHVSVRVRARSMSPKPHSSTVASDLDRFQRWRSCFYFGNKEKCGDLEAVNEVDNDHNCMEFVFEVNDTGKGIAKEKQASIFENYVQVKETEHEFEGTGLGLAIVQSLVRLMGGEISIVDKEPGEKGTCFMFNVVFKVVRSDLYVVSEDEKIIMSSGSNTPFCSPKRKDYNHTAVVLFISSDERRKVLQKFLRAHGLKVFAARTVGELAETLKEFRRAVGKVCSSSGSYLNLSFGYLTRPGRSPKEVPLSALDGTDVSPARMNNRAALPGFVLLVIDTTRADFRELCKVVAEFRKDSKDDCFRVVWLGFRCMQVHGLDEKQLPPSDVVVPMPLHGSRLYSLIDFLPEFREKFLGKPPQGNQLTPGRQVEIQDISRISPSGRSPLRGKKVLLVEDNSTQQMIAKRIFVKNGVIFDTCTDGKEALTFISKGLTDQKYLGASHILPYDYILMDCQMPVMDGCEATRQIRLMEKDYGVHIPIIGLTAHSEGEKLNKFVKEIDIHVSKPLNEHKLLKVIGDLHSRN</sequence>
<reference evidence="2" key="1">
    <citation type="journal article" date="2022" name="Mol. Ecol. Resour.">
        <title>The genomes of chicory, endive, great burdock and yacon provide insights into Asteraceae palaeo-polyploidization history and plant inulin production.</title>
        <authorList>
            <person name="Fan W."/>
            <person name="Wang S."/>
            <person name="Wang H."/>
            <person name="Wang A."/>
            <person name="Jiang F."/>
            <person name="Liu H."/>
            <person name="Zhao H."/>
            <person name="Xu D."/>
            <person name="Zhang Y."/>
        </authorList>
    </citation>
    <scope>NUCLEOTIDE SEQUENCE [LARGE SCALE GENOMIC DNA]</scope>
    <source>
        <strain evidence="2">cv. Yunnan</strain>
    </source>
</reference>
<keyword evidence="2" id="KW-1185">Reference proteome</keyword>
<protein>
    <submittedName>
        <fullName evidence="1">Uncharacterized protein</fullName>
    </submittedName>
</protein>
<dbReference type="EMBL" id="CM042034">
    <property type="protein sequence ID" value="KAI3760007.1"/>
    <property type="molecule type" value="Genomic_DNA"/>
</dbReference>
<evidence type="ECO:0000313" key="2">
    <source>
        <dbReference type="Proteomes" id="UP001056120"/>
    </source>
</evidence>
<comment type="caution">
    <text evidence="1">The sequence shown here is derived from an EMBL/GenBank/DDBJ whole genome shotgun (WGS) entry which is preliminary data.</text>
</comment>
<proteinExistence type="predicted"/>
<organism evidence="1 2">
    <name type="scientific">Smallanthus sonchifolius</name>
    <dbReference type="NCBI Taxonomy" id="185202"/>
    <lineage>
        <taxon>Eukaryota</taxon>
        <taxon>Viridiplantae</taxon>
        <taxon>Streptophyta</taxon>
        <taxon>Embryophyta</taxon>
        <taxon>Tracheophyta</taxon>
        <taxon>Spermatophyta</taxon>
        <taxon>Magnoliopsida</taxon>
        <taxon>eudicotyledons</taxon>
        <taxon>Gunneridae</taxon>
        <taxon>Pentapetalae</taxon>
        <taxon>asterids</taxon>
        <taxon>campanulids</taxon>
        <taxon>Asterales</taxon>
        <taxon>Asteraceae</taxon>
        <taxon>Asteroideae</taxon>
        <taxon>Heliantheae alliance</taxon>
        <taxon>Millerieae</taxon>
        <taxon>Smallanthus</taxon>
    </lineage>
</organism>
<dbReference type="Proteomes" id="UP001056120">
    <property type="component" value="Linkage Group LG17"/>
</dbReference>
<evidence type="ECO:0000313" key="1">
    <source>
        <dbReference type="EMBL" id="KAI3760007.1"/>
    </source>
</evidence>
<reference evidence="1 2" key="2">
    <citation type="journal article" date="2022" name="Mol. Ecol. Resour.">
        <title>The genomes of chicory, endive, great burdock and yacon provide insights into Asteraceae paleo-polyploidization history and plant inulin production.</title>
        <authorList>
            <person name="Fan W."/>
            <person name="Wang S."/>
            <person name="Wang H."/>
            <person name="Wang A."/>
            <person name="Jiang F."/>
            <person name="Liu H."/>
            <person name="Zhao H."/>
            <person name="Xu D."/>
            <person name="Zhang Y."/>
        </authorList>
    </citation>
    <scope>NUCLEOTIDE SEQUENCE [LARGE SCALE GENOMIC DNA]</scope>
    <source>
        <strain evidence="2">cv. Yunnan</strain>
        <tissue evidence="1">Leaves</tissue>
    </source>
</reference>